<evidence type="ECO:0000313" key="2">
    <source>
        <dbReference type="EMBL" id="SVC18257.1"/>
    </source>
</evidence>
<feature type="compositionally biased region" description="Polar residues" evidence="1">
    <location>
        <begin position="106"/>
        <end position="115"/>
    </location>
</feature>
<evidence type="ECO:0008006" key="3">
    <source>
        <dbReference type="Google" id="ProtNLM"/>
    </source>
</evidence>
<feature type="region of interest" description="Disordered" evidence="1">
    <location>
        <begin position="91"/>
        <end position="115"/>
    </location>
</feature>
<dbReference type="GO" id="GO:0006979">
    <property type="term" value="P:response to oxidative stress"/>
    <property type="evidence" value="ECO:0007669"/>
    <property type="project" value="TreeGrafter"/>
</dbReference>
<dbReference type="AlphaFoldDB" id="A0A382K5A4"/>
<proteinExistence type="predicted"/>
<dbReference type="InterPro" id="IPR007763">
    <property type="entry name" value="NDUFA12"/>
</dbReference>
<dbReference type="PANTHER" id="PTHR12910">
    <property type="entry name" value="NADH-UBIQUINONE OXIDOREDUCTASE SUBUNIT B17.2"/>
    <property type="match status" value="1"/>
</dbReference>
<dbReference type="EMBL" id="UINC01077797">
    <property type="protein sequence ID" value="SVC18257.1"/>
    <property type="molecule type" value="Genomic_DNA"/>
</dbReference>
<dbReference type="PANTHER" id="PTHR12910:SF2">
    <property type="entry name" value="NADH DEHYDROGENASE [UBIQUINONE] 1 ALPHA SUBCOMPLEX SUBUNIT 12"/>
    <property type="match status" value="1"/>
</dbReference>
<protein>
    <recommendedName>
        <fullName evidence="3">NADH dehydrogenase [ubiquinone] 1 alpha subcomplex subunit 12</fullName>
    </recommendedName>
</protein>
<dbReference type="GO" id="GO:0045271">
    <property type="term" value="C:respiratory chain complex I"/>
    <property type="evidence" value="ECO:0007669"/>
    <property type="project" value="InterPro"/>
</dbReference>
<gene>
    <name evidence="2" type="ORF">METZ01_LOCUS271111</name>
</gene>
<reference evidence="2" key="1">
    <citation type="submission" date="2018-05" db="EMBL/GenBank/DDBJ databases">
        <authorList>
            <person name="Lanie J.A."/>
            <person name="Ng W.-L."/>
            <person name="Kazmierczak K.M."/>
            <person name="Andrzejewski T.M."/>
            <person name="Davidsen T.M."/>
            <person name="Wayne K.J."/>
            <person name="Tettelin H."/>
            <person name="Glass J.I."/>
            <person name="Rusch D."/>
            <person name="Podicherti R."/>
            <person name="Tsui H.-C.T."/>
            <person name="Winkler M.E."/>
        </authorList>
    </citation>
    <scope>NUCLEOTIDE SEQUENCE</scope>
</reference>
<accession>A0A382K5A4</accession>
<dbReference type="NCBIfam" id="NF006040">
    <property type="entry name" value="PRK08183.1"/>
    <property type="match status" value="1"/>
</dbReference>
<organism evidence="2">
    <name type="scientific">marine metagenome</name>
    <dbReference type="NCBI Taxonomy" id="408172"/>
    <lineage>
        <taxon>unclassified sequences</taxon>
        <taxon>metagenomes</taxon>
        <taxon>ecological metagenomes</taxon>
    </lineage>
</organism>
<dbReference type="Pfam" id="PF05071">
    <property type="entry name" value="NDUFA12"/>
    <property type="match status" value="1"/>
</dbReference>
<sequence length="115" mass="12872">MGATIGTRLMTWWKGMEIGKDEFNNRYFTEKSGGDRRWVIYAGIPEASKVPAEWHAWLHHTVDEAPSGERPSIPWGKTHIRNLTGTAAAYRPGGSILGNGERQKSGSDYQAWTPE</sequence>
<evidence type="ECO:0000256" key="1">
    <source>
        <dbReference type="SAM" id="MobiDB-lite"/>
    </source>
</evidence>
<name>A0A382K5A4_9ZZZZ</name>